<dbReference type="InterPro" id="IPR011041">
    <property type="entry name" value="Quinoprot_gluc/sorb_DH_b-prop"/>
</dbReference>
<dbReference type="EMBL" id="FMTP01000001">
    <property type="protein sequence ID" value="SCW34570.1"/>
    <property type="molecule type" value="Genomic_DNA"/>
</dbReference>
<evidence type="ECO:0000256" key="1">
    <source>
        <dbReference type="SAM" id="SignalP"/>
    </source>
</evidence>
<dbReference type="SUPFAM" id="SSF50952">
    <property type="entry name" value="Soluble quinoprotein glucose dehydrogenase"/>
    <property type="match status" value="1"/>
</dbReference>
<dbReference type="InterPro" id="IPR011042">
    <property type="entry name" value="6-blade_b-propeller_TolB-like"/>
</dbReference>
<dbReference type="PANTHER" id="PTHR19328:SF75">
    <property type="entry name" value="ALDOSE SUGAR DEHYDROGENASE YLII"/>
    <property type="match status" value="1"/>
</dbReference>
<reference evidence="4" key="1">
    <citation type="submission" date="2016-10" db="EMBL/GenBank/DDBJ databases">
        <authorList>
            <person name="Varghese N."/>
            <person name="Submissions S."/>
        </authorList>
    </citation>
    <scope>NUCLEOTIDE SEQUENCE [LARGE SCALE GENOMIC DNA]</scope>
    <source>
        <strain evidence="4">CGMCC 1.1761</strain>
    </source>
</reference>
<dbReference type="STRING" id="177413.SAMN05660859_0711"/>
<evidence type="ECO:0000313" key="4">
    <source>
        <dbReference type="Proteomes" id="UP000198889"/>
    </source>
</evidence>
<sequence length="400" mass="42517">MSRHLPAPPRPLARPAAWLMALLLAAGLPAAPAAAQSAPGEPVETPSSIGPLSVETVATGLRSPWGLAFLPDGRMLVTERPGQLRIVSRSGTVSAPVAGVPPVLARGQGGLLDVALAPDFADSRLIFLTYAEPREGAAGTSVARGRLVEQNGDARLDNVEVIFRQSPAASGGNHFGSRLVFARDGTLFVTLGDRASLRDQAQNLTNHIGKVIRIAPDGSVPADNPFRDRNGARPEIWSIGHRNVQGATLDPATGRLWTIEHGARGGDELNRPEAGKNYGWPVITYGRDYSGAKIGEGTEKAGMEQPVKYWDPSFAPSGLAFYTGTLMPQWKGDLFTGGLAGTRLVRLKLDPARTVVAEEEILLADLGERIRDVRQGPDGALWLLTDDPSNGRLLRLAPAD</sequence>
<accession>A0A1G4PQK6</accession>
<proteinExistence type="predicted"/>
<name>A0A1G4PQK6_9HYPH</name>
<dbReference type="PANTHER" id="PTHR19328">
    <property type="entry name" value="HEDGEHOG-INTERACTING PROTEIN"/>
    <property type="match status" value="1"/>
</dbReference>
<dbReference type="InterPro" id="IPR012938">
    <property type="entry name" value="Glc/Sorbosone_DH"/>
</dbReference>
<organism evidence="3 4">
    <name type="scientific">Ancylobacter rudongensis</name>
    <dbReference type="NCBI Taxonomy" id="177413"/>
    <lineage>
        <taxon>Bacteria</taxon>
        <taxon>Pseudomonadati</taxon>
        <taxon>Pseudomonadota</taxon>
        <taxon>Alphaproteobacteria</taxon>
        <taxon>Hyphomicrobiales</taxon>
        <taxon>Xanthobacteraceae</taxon>
        <taxon>Ancylobacter</taxon>
    </lineage>
</organism>
<feature type="signal peptide" evidence="1">
    <location>
        <begin position="1"/>
        <end position="30"/>
    </location>
</feature>
<dbReference type="Proteomes" id="UP000198889">
    <property type="component" value="Unassembled WGS sequence"/>
</dbReference>
<evidence type="ECO:0000313" key="3">
    <source>
        <dbReference type="EMBL" id="SCW34570.1"/>
    </source>
</evidence>
<feature type="domain" description="Glucose/Sorbosone dehydrogenase" evidence="2">
    <location>
        <begin position="61"/>
        <end position="395"/>
    </location>
</feature>
<dbReference type="Pfam" id="PF07995">
    <property type="entry name" value="GSDH"/>
    <property type="match status" value="1"/>
</dbReference>
<keyword evidence="1" id="KW-0732">Signal</keyword>
<keyword evidence="4" id="KW-1185">Reference proteome</keyword>
<protein>
    <submittedName>
        <fullName evidence="3">Glucose/arabinose dehydrogenase, beta-propeller fold</fullName>
    </submittedName>
</protein>
<gene>
    <name evidence="3" type="ORF">SAMN05660859_0711</name>
</gene>
<feature type="chain" id="PRO_5011608193" evidence="1">
    <location>
        <begin position="31"/>
        <end position="400"/>
    </location>
</feature>
<evidence type="ECO:0000259" key="2">
    <source>
        <dbReference type="Pfam" id="PF07995"/>
    </source>
</evidence>
<dbReference type="AlphaFoldDB" id="A0A1G4PQK6"/>
<dbReference type="Gene3D" id="2.120.10.30">
    <property type="entry name" value="TolB, C-terminal domain"/>
    <property type="match status" value="1"/>
</dbReference>